<reference evidence="3" key="1">
    <citation type="submission" date="2007-10" db="EMBL/GenBank/DDBJ databases">
        <title>Complete sequence of chromosome of Desulforudis audaxviator MP104C.</title>
        <authorList>
            <person name="Copeland A."/>
            <person name="Lucas S."/>
            <person name="Lapidus A."/>
            <person name="Barry K."/>
            <person name="Glavina del Rio T."/>
            <person name="Dalin E."/>
            <person name="Tice H."/>
            <person name="Bruce D."/>
            <person name="Pitluck S."/>
            <person name="Lowry S.R."/>
            <person name="Larimer F."/>
            <person name="Land M.L."/>
            <person name="Hauser L."/>
            <person name="Kyrpides N."/>
            <person name="Ivanova N.N."/>
            <person name="Richardson P."/>
        </authorList>
    </citation>
    <scope>NUCLEOTIDE SEQUENCE [LARGE SCALE GENOMIC DNA]</scope>
    <source>
        <strain evidence="3">MP104C</strain>
    </source>
</reference>
<dbReference type="OrthoDB" id="1719569at2"/>
<sequence length="458" mass="54129">MTDVLKKTLFFFEAMSAKELAPYVRRKMLQDYSLSQIEEKVLLCLKQHAGFKQGEDRLWRLNLEGNRENDQFYHLLLKRGEALTLWEAVSAGGNKKKKFKRMIAEEANLIQDGRFVQLTNGMWGLTEWDTETENYPLNHLIIKALRLHPAGLSLPQIVTVVNKWRLATEASVEALLRKFPYFELQGDSVWTYNQSAHRAYEDVMKKYLSILRDQKKRWQWEREQWYRKYQQVQAQLEEVGSAQREAAAAVAQHVIVRDQRDHLATLLSEKDLLLSLRKKEILYYQDQVRKLESKANSILHQCRLWVQRARDSQEENHRLRESLEATQNNLEGMFSKLQQFRERTREQKSELAQLKEEQSTRVAELQGEIIELKSRAEKERFAAARREKALREEIDRMQHDLRDALEAGEDLQRSVRFMQEEVVRAREEYRRLQKIANHPLVRVAVRISTLLARRTTGA</sequence>
<reference evidence="2 3" key="2">
    <citation type="journal article" date="2008" name="Science">
        <title>Environmental genomics reveals a single-species ecosystem deep within Earth.</title>
        <authorList>
            <person name="Chivian D."/>
            <person name="Brodie E.L."/>
            <person name="Alm E.J."/>
            <person name="Culley D.E."/>
            <person name="Dehal P.S."/>
            <person name="Desantis T.Z."/>
            <person name="Gihring T.M."/>
            <person name="Lapidus A."/>
            <person name="Lin L.H."/>
            <person name="Lowry S.R."/>
            <person name="Moser D.P."/>
            <person name="Richardson P.M."/>
            <person name="Southam G."/>
            <person name="Wanger G."/>
            <person name="Pratt L.M."/>
            <person name="Andersen G.L."/>
            <person name="Hazen T.C."/>
            <person name="Brockman F.J."/>
            <person name="Arkin A.P."/>
            <person name="Onstott T.C."/>
        </authorList>
    </citation>
    <scope>NUCLEOTIDE SEQUENCE [LARGE SCALE GENOMIC DNA]</scope>
    <source>
        <strain evidence="2 3">MP104C</strain>
    </source>
</reference>
<dbReference type="KEGG" id="dau:Daud_1071"/>
<keyword evidence="3" id="KW-1185">Reference proteome</keyword>
<dbReference type="EMBL" id="CP000860">
    <property type="protein sequence ID" value="ACA59583.1"/>
    <property type="molecule type" value="Genomic_DNA"/>
</dbReference>
<name>B1I3M2_DESAP</name>
<dbReference type="HOGENOM" id="CLU_632589_0_0_9"/>
<gene>
    <name evidence="2" type="ordered locus">Daud_1071</name>
</gene>
<dbReference type="eggNOG" id="COG1392">
    <property type="taxonomic scope" value="Bacteria"/>
</dbReference>
<accession>B1I3M2</accession>
<evidence type="ECO:0000313" key="2">
    <source>
        <dbReference type="EMBL" id="ACA59583.1"/>
    </source>
</evidence>
<protein>
    <recommendedName>
        <fullName evidence="4">Phage-shock protein</fullName>
    </recommendedName>
</protein>
<dbReference type="AlphaFoldDB" id="B1I3M2"/>
<dbReference type="STRING" id="477974.Daud_1071"/>
<evidence type="ECO:0000256" key="1">
    <source>
        <dbReference type="SAM" id="Coils"/>
    </source>
</evidence>
<organism evidence="2 3">
    <name type="scientific">Desulforudis audaxviator (strain MP104C)</name>
    <dbReference type="NCBI Taxonomy" id="477974"/>
    <lineage>
        <taxon>Bacteria</taxon>
        <taxon>Bacillati</taxon>
        <taxon>Bacillota</taxon>
        <taxon>Clostridia</taxon>
        <taxon>Thermoanaerobacterales</taxon>
        <taxon>Candidatus Desulforudaceae</taxon>
        <taxon>Candidatus Desulforudis</taxon>
    </lineage>
</organism>
<feature type="coiled-coil region" evidence="1">
    <location>
        <begin position="309"/>
        <end position="435"/>
    </location>
</feature>
<dbReference type="Proteomes" id="UP000008544">
    <property type="component" value="Chromosome"/>
</dbReference>
<evidence type="ECO:0008006" key="4">
    <source>
        <dbReference type="Google" id="ProtNLM"/>
    </source>
</evidence>
<keyword evidence="1" id="KW-0175">Coiled coil</keyword>
<evidence type="ECO:0000313" key="3">
    <source>
        <dbReference type="Proteomes" id="UP000008544"/>
    </source>
</evidence>
<proteinExistence type="predicted"/>